<comment type="caution">
    <text evidence="1">The sequence shown here is derived from an EMBL/GenBank/DDBJ whole genome shotgun (WGS) entry which is preliminary data.</text>
</comment>
<name>A0A7Z8Y4F6_9CAUL</name>
<accession>A0A7Z8Y4F6</accession>
<evidence type="ECO:0000313" key="2">
    <source>
        <dbReference type="Proteomes" id="UP000289220"/>
    </source>
</evidence>
<proteinExistence type="predicted"/>
<sequence length="66" mass="7417">MQRMHYQNAHPLPLGVLTSNSYELPAQFGIIDAKNAAHEVDLHLSPVQLANEQGRVRRMIRAIGQN</sequence>
<protein>
    <submittedName>
        <fullName evidence="1">Uncharacterized protein</fullName>
    </submittedName>
</protein>
<keyword evidence="2" id="KW-1185">Reference proteome</keyword>
<evidence type="ECO:0000313" key="1">
    <source>
        <dbReference type="EMBL" id="VDC50489.1"/>
    </source>
</evidence>
<dbReference type="Proteomes" id="UP000289220">
    <property type="component" value="Unassembled WGS sequence"/>
</dbReference>
<organism evidence="1 2">
    <name type="scientific">Brevundimonas mediterranea</name>
    <dbReference type="NCBI Taxonomy" id="74329"/>
    <lineage>
        <taxon>Bacteria</taxon>
        <taxon>Pseudomonadati</taxon>
        <taxon>Pseudomonadota</taxon>
        <taxon>Alphaproteobacteria</taxon>
        <taxon>Caulobacterales</taxon>
        <taxon>Caulobacteraceae</taxon>
        <taxon>Brevundimonas</taxon>
    </lineage>
</organism>
<dbReference type="EMBL" id="UXHF01000003">
    <property type="protein sequence ID" value="VDC50489.1"/>
    <property type="molecule type" value="Genomic_DNA"/>
</dbReference>
<gene>
    <name evidence="1" type="ORF">BREV_BREV_00236</name>
</gene>
<dbReference type="AlphaFoldDB" id="A0A7Z8Y4F6"/>
<reference evidence="1 2" key="1">
    <citation type="submission" date="2018-11" db="EMBL/GenBank/DDBJ databases">
        <authorList>
            <person name="Peiro R."/>
            <person name="Begona"/>
            <person name="Cbmso G."/>
            <person name="Lopez M."/>
            <person name="Gonzalez S."/>
            <person name="Sacristan E."/>
            <person name="Castillo E."/>
        </authorList>
    </citation>
    <scope>NUCLEOTIDE SEQUENCE [LARGE SCALE GENOMIC DNA]</scope>
    <source>
        <strain evidence="1">Brev_genome</strain>
    </source>
</reference>